<comment type="similarity">
    <text evidence="7">Belongs to the D-lyxose ketol-isomerase family.</text>
</comment>
<evidence type="ECO:0000256" key="5">
    <source>
        <dbReference type="ARBA" id="ARBA00023277"/>
    </source>
</evidence>
<dbReference type="AlphaFoldDB" id="A0A807LCB0"/>
<evidence type="ECO:0000256" key="4">
    <source>
        <dbReference type="ARBA" id="ARBA00023235"/>
    </source>
</evidence>
<dbReference type="Gene3D" id="2.60.120.10">
    <property type="entry name" value="Jelly Rolls"/>
    <property type="match status" value="1"/>
</dbReference>
<dbReference type="Proteomes" id="UP000187148">
    <property type="component" value="Chromosome"/>
</dbReference>
<sequence length="228" mass="25651">MKRSAINDILGHTRQFFSKHDVHLPPFASFAPTQWRELDHEAWREVFELKLGWDVTAFGGDNFYAEGLTLFTLRNGSPDGAPFAKCYAEKIMHVRDGQLTPMHLHWRKREDIINRGGGNLIIELWNADAQHQTDSSDVTVVIDGCRHTHAAGSQLRLSPGESICVTPGLYHSFWGEPGFGDVLVGEVSSVNDDQHDNHFLNPANRFSDVLEDEPAHLVLCNEYSLFLG</sequence>
<dbReference type="InterPro" id="IPR014710">
    <property type="entry name" value="RmlC-like_jellyroll"/>
</dbReference>
<comment type="cofactor">
    <cofactor evidence="1">
        <name>Mn(2+)</name>
        <dbReference type="ChEBI" id="CHEBI:29035"/>
    </cofactor>
</comment>
<protein>
    <recommendedName>
        <fullName evidence="8">D-lyxose ketol-isomerase</fullName>
        <ecNumber evidence="8">5.3.1.15</ecNumber>
    </recommendedName>
</protein>
<evidence type="ECO:0000256" key="8">
    <source>
        <dbReference type="ARBA" id="ARBA00044972"/>
    </source>
</evidence>
<evidence type="ECO:0000313" key="9">
    <source>
        <dbReference type="EMBL" id="APZ04236.1"/>
    </source>
</evidence>
<dbReference type="KEGG" id="kco:BWI95_03750"/>
<evidence type="ECO:0000256" key="7">
    <source>
        <dbReference type="ARBA" id="ARBA00044951"/>
    </source>
</evidence>
<reference evidence="9 10" key="1">
    <citation type="submission" date="2017-01" db="EMBL/GenBank/DDBJ databases">
        <authorList>
            <person name="Cao J.-M."/>
        </authorList>
    </citation>
    <scope>NUCLEOTIDE SEQUENCE [LARGE SCALE GENOMIC DNA]</scope>
    <source>
        <strain evidence="9 10">888-76</strain>
    </source>
</reference>
<gene>
    <name evidence="9" type="ORF">BWI95_03750</name>
</gene>
<accession>A0A807LCB0</accession>
<dbReference type="GO" id="GO:0047828">
    <property type="term" value="F:D-lyxose ketol-isomerase activity"/>
    <property type="evidence" value="ECO:0007669"/>
    <property type="project" value="UniProtKB-EC"/>
</dbReference>
<organism evidence="9 10">
    <name type="scientific">Kosakonia cowanii JCM 10956 = DSM 18146</name>
    <dbReference type="NCBI Taxonomy" id="1300165"/>
    <lineage>
        <taxon>Bacteria</taxon>
        <taxon>Pseudomonadati</taxon>
        <taxon>Pseudomonadota</taxon>
        <taxon>Gammaproteobacteria</taxon>
        <taxon>Enterobacterales</taxon>
        <taxon>Enterobacteriaceae</taxon>
        <taxon>Kosakonia</taxon>
    </lineage>
</organism>
<proteinExistence type="inferred from homology"/>
<keyword evidence="5" id="KW-0119">Carbohydrate metabolism</keyword>
<keyword evidence="2" id="KW-0479">Metal-binding</keyword>
<dbReference type="InterPro" id="IPR047581">
    <property type="entry name" value="EcSI_cupin"/>
</dbReference>
<keyword evidence="10" id="KW-1185">Reference proteome</keyword>
<evidence type="ECO:0000256" key="1">
    <source>
        <dbReference type="ARBA" id="ARBA00001936"/>
    </source>
</evidence>
<evidence type="ECO:0000256" key="3">
    <source>
        <dbReference type="ARBA" id="ARBA00023211"/>
    </source>
</evidence>
<dbReference type="GO" id="GO:0046872">
    <property type="term" value="F:metal ion binding"/>
    <property type="evidence" value="ECO:0007669"/>
    <property type="project" value="UniProtKB-KW"/>
</dbReference>
<dbReference type="RefSeq" id="WP_023478366.1">
    <property type="nucleotide sequence ID" value="NZ_CP019445.1"/>
</dbReference>
<dbReference type="InterPro" id="IPR011051">
    <property type="entry name" value="RmlC_Cupin_sf"/>
</dbReference>
<dbReference type="CDD" id="cd20309">
    <property type="entry name" value="cupin_EcSI"/>
    <property type="match status" value="1"/>
</dbReference>
<comment type="catalytic activity">
    <reaction evidence="6">
        <text>D-lyxose = D-xylulose</text>
        <dbReference type="Rhea" id="RHEA:14201"/>
        <dbReference type="ChEBI" id="CHEBI:16789"/>
        <dbReference type="ChEBI" id="CHEBI:17140"/>
        <dbReference type="EC" id="5.3.1.15"/>
    </reaction>
</comment>
<dbReference type="InterPro" id="IPR010864">
    <property type="entry name" value="D-lyxose_isomer"/>
</dbReference>
<dbReference type="EMBL" id="CP019445">
    <property type="protein sequence ID" value="APZ04236.1"/>
    <property type="molecule type" value="Genomic_DNA"/>
</dbReference>
<evidence type="ECO:0000256" key="2">
    <source>
        <dbReference type="ARBA" id="ARBA00022723"/>
    </source>
</evidence>
<keyword evidence="3" id="KW-0464">Manganese</keyword>
<dbReference type="Pfam" id="PF07385">
    <property type="entry name" value="Lyx_isomer"/>
    <property type="match status" value="1"/>
</dbReference>
<evidence type="ECO:0000313" key="10">
    <source>
        <dbReference type="Proteomes" id="UP000187148"/>
    </source>
</evidence>
<keyword evidence="4 9" id="KW-0413">Isomerase</keyword>
<name>A0A807LCB0_9ENTR</name>
<dbReference type="SUPFAM" id="SSF51182">
    <property type="entry name" value="RmlC-like cupins"/>
    <property type="match status" value="1"/>
</dbReference>
<evidence type="ECO:0000256" key="6">
    <source>
        <dbReference type="ARBA" id="ARBA00044907"/>
    </source>
</evidence>
<dbReference type="EC" id="5.3.1.15" evidence="8"/>